<evidence type="ECO:0000256" key="1">
    <source>
        <dbReference type="ARBA" id="ARBA00022448"/>
    </source>
</evidence>
<dbReference type="GO" id="GO:0005524">
    <property type="term" value="F:ATP binding"/>
    <property type="evidence" value="ECO:0007669"/>
    <property type="project" value="UniProtKB-KW"/>
</dbReference>
<gene>
    <name evidence="5" type="ORF">GCM10022255_038280</name>
</gene>
<dbReference type="Proteomes" id="UP001500620">
    <property type="component" value="Unassembled WGS sequence"/>
</dbReference>
<keyword evidence="1" id="KW-0813">Transport</keyword>
<dbReference type="Pfam" id="PF00005">
    <property type="entry name" value="ABC_tran"/>
    <property type="match status" value="1"/>
</dbReference>
<keyword evidence="6" id="KW-1185">Reference proteome</keyword>
<sequence>MAETLLVGEGLTKRYGGVTALQDVSFTLAAGEILGLVGPNGAGKTTLVDLISGAQPATEGALTLRGQRLAGPAARRAKAGLARTFQYPQLALELSVADNLLLGRAARRHGTVWQMIAGAFAGALRPHSSADAEAVQALADELGIDGLDRPAGDLSLGEQRLVEVGRALGQDPLVLLLDEPFAGSDAGGVHGIVEVVRTVQRRGHAVILVDHNVDLVAGLVDRIMLLDRGRAVFDGEPRACLDSPQMQQVYFGVADPAEAEEDVPHVVS</sequence>
<dbReference type="InterPro" id="IPR003439">
    <property type="entry name" value="ABC_transporter-like_ATP-bd"/>
</dbReference>
<dbReference type="InterPro" id="IPR003593">
    <property type="entry name" value="AAA+_ATPase"/>
</dbReference>
<dbReference type="PROSITE" id="PS50893">
    <property type="entry name" value="ABC_TRANSPORTER_2"/>
    <property type="match status" value="1"/>
</dbReference>
<dbReference type="PANTHER" id="PTHR45772:SF9">
    <property type="entry name" value="CONSERVED COMPONENT OF ABC TRANSPORTER FOR NATURAL AMINO ACIDS"/>
    <property type="match status" value="1"/>
</dbReference>
<feature type="domain" description="ABC transporter" evidence="4">
    <location>
        <begin position="6"/>
        <end position="253"/>
    </location>
</feature>
<evidence type="ECO:0000313" key="6">
    <source>
        <dbReference type="Proteomes" id="UP001500620"/>
    </source>
</evidence>
<proteinExistence type="predicted"/>
<dbReference type="PANTHER" id="PTHR45772">
    <property type="entry name" value="CONSERVED COMPONENT OF ABC TRANSPORTER FOR NATURAL AMINO ACIDS-RELATED"/>
    <property type="match status" value="1"/>
</dbReference>
<evidence type="ECO:0000259" key="4">
    <source>
        <dbReference type="PROSITE" id="PS50893"/>
    </source>
</evidence>
<dbReference type="RefSeq" id="WP_345128371.1">
    <property type="nucleotide sequence ID" value="NZ_BAABAT010000009.1"/>
</dbReference>
<evidence type="ECO:0000256" key="2">
    <source>
        <dbReference type="ARBA" id="ARBA00022741"/>
    </source>
</evidence>
<evidence type="ECO:0000313" key="5">
    <source>
        <dbReference type="EMBL" id="GAA4250304.1"/>
    </source>
</evidence>
<organism evidence="5 6">
    <name type="scientific">Dactylosporangium darangshiense</name>
    <dbReference type="NCBI Taxonomy" id="579108"/>
    <lineage>
        <taxon>Bacteria</taxon>
        <taxon>Bacillati</taxon>
        <taxon>Actinomycetota</taxon>
        <taxon>Actinomycetes</taxon>
        <taxon>Micromonosporales</taxon>
        <taxon>Micromonosporaceae</taxon>
        <taxon>Dactylosporangium</taxon>
    </lineage>
</organism>
<protein>
    <submittedName>
        <fullName evidence="5">ABC transporter ATP-binding protein</fullName>
    </submittedName>
</protein>
<keyword evidence="2" id="KW-0547">Nucleotide-binding</keyword>
<dbReference type="SUPFAM" id="SSF52540">
    <property type="entry name" value="P-loop containing nucleoside triphosphate hydrolases"/>
    <property type="match status" value="1"/>
</dbReference>
<comment type="caution">
    <text evidence="5">The sequence shown here is derived from an EMBL/GenBank/DDBJ whole genome shotgun (WGS) entry which is preliminary data.</text>
</comment>
<reference evidence="6" key="1">
    <citation type="journal article" date="2019" name="Int. J. Syst. Evol. Microbiol.">
        <title>The Global Catalogue of Microorganisms (GCM) 10K type strain sequencing project: providing services to taxonomists for standard genome sequencing and annotation.</title>
        <authorList>
            <consortium name="The Broad Institute Genomics Platform"/>
            <consortium name="The Broad Institute Genome Sequencing Center for Infectious Disease"/>
            <person name="Wu L."/>
            <person name="Ma J."/>
        </authorList>
    </citation>
    <scope>NUCLEOTIDE SEQUENCE [LARGE SCALE GENOMIC DNA]</scope>
    <source>
        <strain evidence="6">JCM 17441</strain>
    </source>
</reference>
<dbReference type="Gene3D" id="3.40.50.300">
    <property type="entry name" value="P-loop containing nucleotide triphosphate hydrolases"/>
    <property type="match status" value="1"/>
</dbReference>
<evidence type="ECO:0000256" key="3">
    <source>
        <dbReference type="ARBA" id="ARBA00022840"/>
    </source>
</evidence>
<name>A0ABP8D937_9ACTN</name>
<dbReference type="InterPro" id="IPR027417">
    <property type="entry name" value="P-loop_NTPase"/>
</dbReference>
<dbReference type="SMART" id="SM00382">
    <property type="entry name" value="AAA"/>
    <property type="match status" value="1"/>
</dbReference>
<keyword evidence="3 5" id="KW-0067">ATP-binding</keyword>
<accession>A0ABP8D937</accession>
<dbReference type="InterPro" id="IPR017871">
    <property type="entry name" value="ABC_transporter-like_CS"/>
</dbReference>
<dbReference type="EMBL" id="BAABAT010000009">
    <property type="protein sequence ID" value="GAA4250304.1"/>
    <property type="molecule type" value="Genomic_DNA"/>
</dbReference>
<dbReference type="PROSITE" id="PS00211">
    <property type="entry name" value="ABC_TRANSPORTER_1"/>
    <property type="match status" value="1"/>
</dbReference>
<dbReference type="InterPro" id="IPR051120">
    <property type="entry name" value="ABC_AA/LPS_Transport"/>
</dbReference>